<dbReference type="EMBL" id="CAEUNJ010000017">
    <property type="protein sequence ID" value="CAB4371001.1"/>
    <property type="molecule type" value="Genomic_DNA"/>
</dbReference>
<evidence type="ECO:0000313" key="9">
    <source>
        <dbReference type="EMBL" id="CAB5076338.1"/>
    </source>
</evidence>
<dbReference type="EMBL" id="CAFAAD010000044">
    <property type="protein sequence ID" value="CAB4790426.1"/>
    <property type="molecule type" value="Genomic_DNA"/>
</dbReference>
<evidence type="ECO:0000313" key="2">
    <source>
        <dbReference type="EMBL" id="CAB4340547.1"/>
    </source>
</evidence>
<dbReference type="EMBL" id="CAFAAM010000082">
    <property type="protein sequence ID" value="CAB4803714.1"/>
    <property type="molecule type" value="Genomic_DNA"/>
</dbReference>
<protein>
    <submittedName>
        <fullName evidence="3">Unannotated protein</fullName>
    </submittedName>
</protein>
<dbReference type="AlphaFoldDB" id="A0A6J6AKZ0"/>
<evidence type="ECO:0000313" key="5">
    <source>
        <dbReference type="EMBL" id="CAB4704728.1"/>
    </source>
</evidence>
<evidence type="ECO:0000313" key="3">
    <source>
        <dbReference type="EMBL" id="CAB4371001.1"/>
    </source>
</evidence>
<proteinExistence type="predicted"/>
<feature type="region of interest" description="Disordered" evidence="1">
    <location>
        <begin position="1"/>
        <end position="39"/>
    </location>
</feature>
<evidence type="ECO:0000313" key="7">
    <source>
        <dbReference type="EMBL" id="CAB4803714.1"/>
    </source>
</evidence>
<evidence type="ECO:0000313" key="8">
    <source>
        <dbReference type="EMBL" id="CAB4947771.1"/>
    </source>
</evidence>
<evidence type="ECO:0000313" key="6">
    <source>
        <dbReference type="EMBL" id="CAB4790426.1"/>
    </source>
</evidence>
<dbReference type="EMBL" id="CAESAL010000027">
    <property type="protein sequence ID" value="CAB4340547.1"/>
    <property type="molecule type" value="Genomic_DNA"/>
</dbReference>
<reference evidence="3" key="1">
    <citation type="submission" date="2020-05" db="EMBL/GenBank/DDBJ databases">
        <authorList>
            <person name="Chiriac C."/>
            <person name="Salcher M."/>
            <person name="Ghai R."/>
            <person name="Kavagutti S V."/>
        </authorList>
    </citation>
    <scope>NUCLEOTIDE SEQUENCE</scope>
</reference>
<dbReference type="EMBL" id="CAFBNJ010000023">
    <property type="protein sequence ID" value="CAB4947771.1"/>
    <property type="molecule type" value="Genomic_DNA"/>
</dbReference>
<evidence type="ECO:0000256" key="1">
    <source>
        <dbReference type="SAM" id="MobiDB-lite"/>
    </source>
</evidence>
<gene>
    <name evidence="4" type="ORF">UFOPK1762_00889</name>
    <name evidence="5" type="ORF">UFOPK2624_00752</name>
    <name evidence="6" type="ORF">UFOPK2969_00753</name>
    <name evidence="7" type="ORF">UFOPK3010_00738</name>
    <name evidence="2" type="ORF">UFOPK3331_00942</name>
    <name evidence="8" type="ORF">UFOPK3785_00629</name>
    <name evidence="3" type="ORF">UFOPK4201_00559</name>
    <name evidence="9" type="ORF">UFOPK4371_00710</name>
</gene>
<name>A0A6J6AKZ0_9ZZZZ</name>
<feature type="compositionally biased region" description="Basic and acidic residues" evidence="1">
    <location>
        <begin position="11"/>
        <end position="21"/>
    </location>
</feature>
<sequence length="138" mass="15178">MSLWTPDGEVPVDRSGAEERPATSASEMLGGPNLDDLTPEERAQAEEMIARMAEVQRQLLSHPASVFVANHLMGLYELAAVHLDQPEPKYEEVRLAIDAMTAMLDATEDRLSESGAELRQALTVLQTVYVQRVNATES</sequence>
<organism evidence="3">
    <name type="scientific">freshwater metagenome</name>
    <dbReference type="NCBI Taxonomy" id="449393"/>
    <lineage>
        <taxon>unclassified sequences</taxon>
        <taxon>metagenomes</taxon>
        <taxon>ecological metagenomes</taxon>
    </lineage>
</organism>
<dbReference type="EMBL" id="CAEZXY010000023">
    <property type="protein sequence ID" value="CAB4704728.1"/>
    <property type="molecule type" value="Genomic_DNA"/>
</dbReference>
<dbReference type="EMBL" id="CAEZTY010000026">
    <property type="protein sequence ID" value="CAB4584514.1"/>
    <property type="molecule type" value="Genomic_DNA"/>
</dbReference>
<evidence type="ECO:0000313" key="4">
    <source>
        <dbReference type="EMBL" id="CAB4584514.1"/>
    </source>
</evidence>
<dbReference type="EMBL" id="CAFBRD010000028">
    <property type="protein sequence ID" value="CAB5076338.1"/>
    <property type="molecule type" value="Genomic_DNA"/>
</dbReference>
<accession>A0A6J6AKZ0</accession>